<dbReference type="AlphaFoldDB" id="A0A8T1LAU3"/>
<dbReference type="EMBL" id="RCMK01000109">
    <property type="protein sequence ID" value="KAG2948502.1"/>
    <property type="molecule type" value="Genomic_DNA"/>
</dbReference>
<dbReference type="Proteomes" id="UP000736787">
    <property type="component" value="Unassembled WGS sequence"/>
</dbReference>
<gene>
    <name evidence="1" type="ORF">PC117_g5974</name>
</gene>
<comment type="caution">
    <text evidence="1">The sequence shown here is derived from an EMBL/GenBank/DDBJ whole genome shotgun (WGS) entry which is preliminary data.</text>
</comment>
<reference evidence="1" key="1">
    <citation type="submission" date="2018-10" db="EMBL/GenBank/DDBJ databases">
        <title>Effector identification in a new, highly contiguous assembly of the strawberry crown rot pathogen Phytophthora cactorum.</title>
        <authorList>
            <person name="Armitage A.D."/>
            <person name="Nellist C.F."/>
            <person name="Bates H."/>
            <person name="Vickerstaff R.J."/>
            <person name="Harrison R.J."/>
        </authorList>
    </citation>
    <scope>NUCLEOTIDE SEQUENCE</scope>
    <source>
        <strain evidence="1">4040</strain>
    </source>
</reference>
<organism evidence="1 2">
    <name type="scientific">Phytophthora cactorum</name>
    <dbReference type="NCBI Taxonomy" id="29920"/>
    <lineage>
        <taxon>Eukaryota</taxon>
        <taxon>Sar</taxon>
        <taxon>Stramenopiles</taxon>
        <taxon>Oomycota</taxon>
        <taxon>Peronosporomycetes</taxon>
        <taxon>Peronosporales</taxon>
        <taxon>Peronosporaceae</taxon>
        <taxon>Phytophthora</taxon>
    </lineage>
</organism>
<accession>A0A8T1LAU3</accession>
<protein>
    <submittedName>
        <fullName evidence="1">Uncharacterized protein</fullName>
    </submittedName>
</protein>
<evidence type="ECO:0000313" key="2">
    <source>
        <dbReference type="Proteomes" id="UP000736787"/>
    </source>
</evidence>
<evidence type="ECO:0000313" key="1">
    <source>
        <dbReference type="EMBL" id="KAG2948502.1"/>
    </source>
</evidence>
<proteinExistence type="predicted"/>
<sequence length="78" mass="8287">MGQLDGAVATWAASELFTVDFCDLSSLTAASNLMSNILRSTRAIVVGISEAANALEFVGGTQTATTRGFRWKRSIAFN</sequence>
<name>A0A8T1LAU3_9STRA</name>